<reference evidence="10" key="1">
    <citation type="submission" date="2022-11" db="UniProtKB">
        <authorList>
            <consortium name="WormBaseParasite"/>
        </authorList>
    </citation>
    <scope>IDENTIFICATION</scope>
</reference>
<feature type="transmembrane region" description="Helical" evidence="7">
    <location>
        <begin position="134"/>
        <end position="155"/>
    </location>
</feature>
<evidence type="ECO:0000313" key="9">
    <source>
        <dbReference type="Proteomes" id="UP000887540"/>
    </source>
</evidence>
<proteinExistence type="inferred from homology"/>
<comment type="similarity">
    <text evidence="2">Belongs to the PA-phosphatase related phosphoesterase family.</text>
</comment>
<feature type="transmembrane region" description="Helical" evidence="7">
    <location>
        <begin position="42"/>
        <end position="66"/>
    </location>
</feature>
<protein>
    <submittedName>
        <fullName evidence="10">Phosphatidic acid phosphatase type 2/haloperoxidase domain-containing protein</fullName>
    </submittedName>
</protein>
<feature type="transmembrane region" description="Helical" evidence="7">
    <location>
        <begin position="86"/>
        <end position="106"/>
    </location>
</feature>
<dbReference type="GO" id="GO:0005886">
    <property type="term" value="C:plasma membrane"/>
    <property type="evidence" value="ECO:0007669"/>
    <property type="project" value="TreeGrafter"/>
</dbReference>
<dbReference type="Proteomes" id="UP000887540">
    <property type="component" value="Unplaced"/>
</dbReference>
<evidence type="ECO:0000256" key="1">
    <source>
        <dbReference type="ARBA" id="ARBA00004141"/>
    </source>
</evidence>
<feature type="transmembrane region" description="Helical" evidence="7">
    <location>
        <begin position="272"/>
        <end position="291"/>
    </location>
</feature>
<dbReference type="CDD" id="cd03384">
    <property type="entry name" value="PAP2_wunen"/>
    <property type="match status" value="1"/>
</dbReference>
<dbReference type="GO" id="GO:0046839">
    <property type="term" value="P:phospholipid dephosphorylation"/>
    <property type="evidence" value="ECO:0007669"/>
    <property type="project" value="TreeGrafter"/>
</dbReference>
<evidence type="ECO:0000256" key="2">
    <source>
        <dbReference type="ARBA" id="ARBA00008816"/>
    </source>
</evidence>
<keyword evidence="9" id="KW-1185">Reference proteome</keyword>
<dbReference type="GO" id="GO:0008195">
    <property type="term" value="F:phosphatidate phosphatase activity"/>
    <property type="evidence" value="ECO:0007669"/>
    <property type="project" value="TreeGrafter"/>
</dbReference>
<feature type="transmembrane region" description="Helical" evidence="7">
    <location>
        <begin position="241"/>
        <end position="260"/>
    </location>
</feature>
<comment type="subcellular location">
    <subcellularLocation>
        <location evidence="1">Membrane</location>
        <topology evidence="1">Multi-pass membrane protein</topology>
    </subcellularLocation>
</comment>
<keyword evidence="3 7" id="KW-0812">Transmembrane</keyword>
<dbReference type="GO" id="GO:0007165">
    <property type="term" value="P:signal transduction"/>
    <property type="evidence" value="ECO:0007669"/>
    <property type="project" value="TreeGrafter"/>
</dbReference>
<keyword evidence="4 7" id="KW-1133">Transmembrane helix</keyword>
<evidence type="ECO:0000256" key="7">
    <source>
        <dbReference type="SAM" id="Phobius"/>
    </source>
</evidence>
<keyword evidence="5 7" id="KW-0472">Membrane</keyword>
<evidence type="ECO:0000313" key="10">
    <source>
        <dbReference type="WBParaSite" id="ACRNAN_Path_269.g996.t1"/>
    </source>
</evidence>
<dbReference type="SMART" id="SM00014">
    <property type="entry name" value="acidPPc"/>
    <property type="match status" value="1"/>
</dbReference>
<evidence type="ECO:0000256" key="6">
    <source>
        <dbReference type="SAM" id="MobiDB-lite"/>
    </source>
</evidence>
<evidence type="ECO:0000256" key="4">
    <source>
        <dbReference type="ARBA" id="ARBA00022989"/>
    </source>
</evidence>
<evidence type="ECO:0000256" key="5">
    <source>
        <dbReference type="ARBA" id="ARBA00023136"/>
    </source>
</evidence>
<dbReference type="AlphaFoldDB" id="A0A914C5I2"/>
<dbReference type="Gene3D" id="1.20.144.10">
    <property type="entry name" value="Phosphatidic acid phosphatase type 2/haloperoxidase"/>
    <property type="match status" value="1"/>
</dbReference>
<evidence type="ECO:0000256" key="3">
    <source>
        <dbReference type="ARBA" id="ARBA00022692"/>
    </source>
</evidence>
<sequence>MQTAQLQEEANSSSRDNNNLPKQPTKTAKIMEETKKIPTRQIILDVVLLYSCAVGFELLCQLVGPVERGFFCNDESIRYPYRSSTVSGNALFLYCFNIVLITVLLVEWYRLSRVDGDQGHYSEYEIGRSKINKMVVRTFIFYGYFQIAFGLTYILTDLTKISVGRLRPHFLAICQPNVNLTSCQNSEIFVDTYKCLGLNPSKLRDARLSFWSGHSSLSMVSSTFAVLYLQCRLHGLLPSQVLLPVLQMSIMGMGMFISYSRIYDNMHHWSDVLVGMTVGIFMATLIAVYVAKLFSTRNREAISYEERSTTSSIANNNNLVV</sequence>
<accession>A0A914C5I2</accession>
<feature type="domain" description="Phosphatidic acid phosphatase type 2/haloperoxidase" evidence="8">
    <location>
        <begin position="142"/>
        <end position="287"/>
    </location>
</feature>
<dbReference type="SUPFAM" id="SSF48317">
    <property type="entry name" value="Acid phosphatase/Vanadium-dependent haloperoxidase"/>
    <property type="match status" value="1"/>
</dbReference>
<dbReference type="InterPro" id="IPR043216">
    <property type="entry name" value="PAP-like"/>
</dbReference>
<dbReference type="InterPro" id="IPR036938">
    <property type="entry name" value="PAP2/HPO_sf"/>
</dbReference>
<feature type="transmembrane region" description="Helical" evidence="7">
    <location>
        <begin position="208"/>
        <end position="229"/>
    </location>
</feature>
<dbReference type="PANTHER" id="PTHR10165:SF103">
    <property type="entry name" value="PHOSPHOLIPID PHOSPHATASE HOMOLOG 1.2 HOMOLOG"/>
    <property type="match status" value="1"/>
</dbReference>
<dbReference type="PANTHER" id="PTHR10165">
    <property type="entry name" value="LIPID PHOSPHATE PHOSPHATASE"/>
    <property type="match status" value="1"/>
</dbReference>
<dbReference type="Pfam" id="PF01569">
    <property type="entry name" value="PAP2"/>
    <property type="match status" value="1"/>
</dbReference>
<dbReference type="InterPro" id="IPR000326">
    <property type="entry name" value="PAP2/HPO"/>
</dbReference>
<organism evidence="9 10">
    <name type="scientific">Acrobeloides nanus</name>
    <dbReference type="NCBI Taxonomy" id="290746"/>
    <lineage>
        <taxon>Eukaryota</taxon>
        <taxon>Metazoa</taxon>
        <taxon>Ecdysozoa</taxon>
        <taxon>Nematoda</taxon>
        <taxon>Chromadorea</taxon>
        <taxon>Rhabditida</taxon>
        <taxon>Tylenchina</taxon>
        <taxon>Cephalobomorpha</taxon>
        <taxon>Cephaloboidea</taxon>
        <taxon>Cephalobidae</taxon>
        <taxon>Acrobeloides</taxon>
    </lineage>
</organism>
<dbReference type="GO" id="GO:0006644">
    <property type="term" value="P:phospholipid metabolic process"/>
    <property type="evidence" value="ECO:0007669"/>
    <property type="project" value="InterPro"/>
</dbReference>
<name>A0A914C5I2_9BILA</name>
<evidence type="ECO:0000259" key="8">
    <source>
        <dbReference type="SMART" id="SM00014"/>
    </source>
</evidence>
<feature type="region of interest" description="Disordered" evidence="6">
    <location>
        <begin position="1"/>
        <end position="25"/>
    </location>
</feature>
<dbReference type="WBParaSite" id="ACRNAN_Path_269.g996.t1">
    <property type="protein sequence ID" value="ACRNAN_Path_269.g996.t1"/>
    <property type="gene ID" value="ACRNAN_Path_269.g996"/>
</dbReference>